<dbReference type="InterPro" id="IPR004838">
    <property type="entry name" value="NHTrfase_class1_PyrdxlP-BS"/>
</dbReference>
<dbReference type="Gene3D" id="3.40.640.10">
    <property type="entry name" value="Type I PLP-dependent aspartate aminotransferase-like (Major domain)"/>
    <property type="match status" value="1"/>
</dbReference>
<dbReference type="InterPro" id="IPR050596">
    <property type="entry name" value="AspAT/PAT-like"/>
</dbReference>
<evidence type="ECO:0000256" key="6">
    <source>
        <dbReference type="RuleBase" id="RU000481"/>
    </source>
</evidence>
<proteinExistence type="inferred from homology"/>
<dbReference type="InterPro" id="IPR015421">
    <property type="entry name" value="PyrdxlP-dep_Trfase_major"/>
</dbReference>
<evidence type="ECO:0000256" key="3">
    <source>
        <dbReference type="ARBA" id="ARBA00022576"/>
    </source>
</evidence>
<accession>A0A2M7V8F6</accession>
<evidence type="ECO:0000259" key="7">
    <source>
        <dbReference type="Pfam" id="PF00155"/>
    </source>
</evidence>
<comment type="similarity">
    <text evidence="2 6">Belongs to the class-I pyridoxal-phosphate-dependent aminotransferase family.</text>
</comment>
<keyword evidence="4 6" id="KW-0808">Transferase</keyword>
<comment type="caution">
    <text evidence="8">The sequence shown here is derived from an EMBL/GenBank/DDBJ whole genome shotgun (WGS) entry which is preliminary data.</text>
</comment>
<dbReference type="Gene3D" id="3.90.1150.10">
    <property type="entry name" value="Aspartate Aminotransferase, domain 1"/>
    <property type="match status" value="1"/>
</dbReference>
<protein>
    <recommendedName>
        <fullName evidence="6">Aminotransferase</fullName>
        <ecNumber evidence="6">2.6.1.-</ecNumber>
    </recommendedName>
</protein>
<dbReference type="GO" id="GO:0008483">
    <property type="term" value="F:transaminase activity"/>
    <property type="evidence" value="ECO:0007669"/>
    <property type="project" value="UniProtKB-KW"/>
</dbReference>
<evidence type="ECO:0000256" key="4">
    <source>
        <dbReference type="ARBA" id="ARBA00022679"/>
    </source>
</evidence>
<name>A0A2M7V8F6_9BACT</name>
<evidence type="ECO:0000256" key="1">
    <source>
        <dbReference type="ARBA" id="ARBA00001933"/>
    </source>
</evidence>
<gene>
    <name evidence="8" type="ORF">COX81_01775</name>
</gene>
<dbReference type="PANTHER" id="PTHR46383">
    <property type="entry name" value="ASPARTATE AMINOTRANSFERASE"/>
    <property type="match status" value="1"/>
</dbReference>
<evidence type="ECO:0000256" key="2">
    <source>
        <dbReference type="ARBA" id="ARBA00007441"/>
    </source>
</evidence>
<dbReference type="FunFam" id="3.40.640.10:FF:000033">
    <property type="entry name" value="Aspartate aminotransferase"/>
    <property type="match status" value="1"/>
</dbReference>
<dbReference type="Proteomes" id="UP000228568">
    <property type="component" value="Unassembled WGS sequence"/>
</dbReference>
<dbReference type="Pfam" id="PF00155">
    <property type="entry name" value="Aminotran_1_2"/>
    <property type="match status" value="1"/>
</dbReference>
<keyword evidence="3 6" id="KW-0032">Aminotransferase</keyword>
<dbReference type="SUPFAM" id="SSF53383">
    <property type="entry name" value="PLP-dependent transferases"/>
    <property type="match status" value="1"/>
</dbReference>
<dbReference type="AlphaFoldDB" id="A0A2M7V8F6"/>
<dbReference type="PANTHER" id="PTHR46383:SF1">
    <property type="entry name" value="ASPARTATE AMINOTRANSFERASE"/>
    <property type="match status" value="1"/>
</dbReference>
<sequence>MSIKFSQLSNISTSATVAINTLANKKRQAGKRVYNLSAGEPMIVTPEVIIEAGEKAMRDGQTKYPPSTGIAPLRLAASEWMNKNYYTHYDIDHTLVTCGGKFGLYLLLQALVESDTEVLIPAPYWVSYPSMVQLFGGTPITVNTSESDGWKIEVADLEKLFTPKTKILIFNNGSNPTGVLYSREELEKILTWCSKKNIIAISDEVYSGLVYDGGKYISCASFGNLSNNVIVVHSCSKNFAMTGWRVGFVFAPAEIIRVLATLQSQSITNTSSISQWAALSALQNAETIIPQIRTEMQKRRDTLVEVRQKLFGGNLPSPASALYAFWPINSFGVNDTDSVRFCEKVLKEGNVAMVPGAPFGKEGYVRISFGETKKELTEAMEALRRYL</sequence>
<organism evidence="8 9">
    <name type="scientific">Candidatus Magasanikbacteria bacterium CG_4_10_14_0_2_um_filter_37_12</name>
    <dbReference type="NCBI Taxonomy" id="1974637"/>
    <lineage>
        <taxon>Bacteria</taxon>
        <taxon>Candidatus Magasanikiibacteriota</taxon>
    </lineage>
</organism>
<dbReference type="GO" id="GO:0030170">
    <property type="term" value="F:pyridoxal phosphate binding"/>
    <property type="evidence" value="ECO:0007669"/>
    <property type="project" value="InterPro"/>
</dbReference>
<dbReference type="EMBL" id="PFPK01000020">
    <property type="protein sequence ID" value="PIZ95099.1"/>
    <property type="molecule type" value="Genomic_DNA"/>
</dbReference>
<dbReference type="EC" id="2.6.1.-" evidence="6"/>
<feature type="domain" description="Aminotransferase class I/classII large" evidence="7">
    <location>
        <begin position="33"/>
        <end position="383"/>
    </location>
</feature>
<dbReference type="InterPro" id="IPR015422">
    <property type="entry name" value="PyrdxlP-dep_Trfase_small"/>
</dbReference>
<dbReference type="PROSITE" id="PS00105">
    <property type="entry name" value="AA_TRANSFER_CLASS_1"/>
    <property type="match status" value="1"/>
</dbReference>
<comment type="cofactor">
    <cofactor evidence="1 6">
        <name>pyridoxal 5'-phosphate</name>
        <dbReference type="ChEBI" id="CHEBI:597326"/>
    </cofactor>
</comment>
<dbReference type="CDD" id="cd00609">
    <property type="entry name" value="AAT_like"/>
    <property type="match status" value="1"/>
</dbReference>
<keyword evidence="5" id="KW-0663">Pyridoxal phosphate</keyword>
<evidence type="ECO:0000256" key="5">
    <source>
        <dbReference type="ARBA" id="ARBA00022898"/>
    </source>
</evidence>
<dbReference type="InterPro" id="IPR004839">
    <property type="entry name" value="Aminotransferase_I/II_large"/>
</dbReference>
<evidence type="ECO:0000313" key="8">
    <source>
        <dbReference type="EMBL" id="PIZ95099.1"/>
    </source>
</evidence>
<dbReference type="InterPro" id="IPR015424">
    <property type="entry name" value="PyrdxlP-dep_Trfase"/>
</dbReference>
<dbReference type="GO" id="GO:0006520">
    <property type="term" value="P:amino acid metabolic process"/>
    <property type="evidence" value="ECO:0007669"/>
    <property type="project" value="InterPro"/>
</dbReference>
<evidence type="ECO:0000313" key="9">
    <source>
        <dbReference type="Proteomes" id="UP000228568"/>
    </source>
</evidence>
<reference evidence="9" key="1">
    <citation type="submission" date="2017-09" db="EMBL/GenBank/DDBJ databases">
        <title>Depth-based differentiation of microbial function through sediment-hosted aquifers and enrichment of novel symbionts in the deep terrestrial subsurface.</title>
        <authorList>
            <person name="Probst A.J."/>
            <person name="Ladd B."/>
            <person name="Jarett J.K."/>
            <person name="Geller-Mcgrath D.E."/>
            <person name="Sieber C.M.K."/>
            <person name="Emerson J.B."/>
            <person name="Anantharaman K."/>
            <person name="Thomas B.C."/>
            <person name="Malmstrom R."/>
            <person name="Stieglmeier M."/>
            <person name="Klingl A."/>
            <person name="Woyke T."/>
            <person name="Ryan C.M."/>
            <person name="Banfield J.F."/>
        </authorList>
    </citation>
    <scope>NUCLEOTIDE SEQUENCE [LARGE SCALE GENOMIC DNA]</scope>
</reference>